<protein>
    <recommendedName>
        <fullName evidence="1">UPF0210 protein KCX82_12815</fullName>
    </recommendedName>
</protein>
<evidence type="ECO:0000256" key="1">
    <source>
        <dbReference type="HAMAP-Rule" id="MF_01221"/>
    </source>
</evidence>
<dbReference type="Pfam" id="PF05167">
    <property type="entry name" value="DUF711"/>
    <property type="match status" value="1"/>
</dbReference>
<dbReference type="RefSeq" id="WP_227018892.1">
    <property type="nucleotide sequence ID" value="NZ_JAGSND010000008.1"/>
</dbReference>
<dbReference type="PANTHER" id="PTHR37560">
    <property type="entry name" value="UPF0210 PROTEIN SPR0218"/>
    <property type="match status" value="1"/>
</dbReference>
<dbReference type="Gene3D" id="3.20.70.20">
    <property type="match status" value="1"/>
</dbReference>
<dbReference type="NCBIfam" id="NF003700">
    <property type="entry name" value="PRK05313.1"/>
    <property type="match status" value="1"/>
</dbReference>
<comment type="caution">
    <text evidence="2">The sequence shown here is derived from an EMBL/GenBank/DDBJ whole genome shotgun (WGS) entry which is preliminary data.</text>
</comment>
<reference evidence="2" key="2">
    <citation type="submission" date="2021-04" db="EMBL/GenBank/DDBJ databases">
        <authorList>
            <person name="Liu J."/>
        </authorList>
    </citation>
    <scope>NUCLEOTIDE SEQUENCE</scope>
    <source>
        <strain evidence="2">BAD-6</strain>
    </source>
</reference>
<dbReference type="AlphaFoldDB" id="A0A8J8B3X4"/>
<accession>A0A8J8B3X4</accession>
<reference evidence="2" key="1">
    <citation type="submission" date="2021-04" db="EMBL/GenBank/DDBJ databases">
        <title>Sinoanaerobacter chloroacetimidivorans sp. nov., an obligate anaerobic bacterium isolated from anaerobic sludge.</title>
        <authorList>
            <person name="Bao Y."/>
        </authorList>
    </citation>
    <scope>NUCLEOTIDE SEQUENCE</scope>
    <source>
        <strain evidence="2">BAD-6</strain>
    </source>
</reference>
<dbReference type="EMBL" id="JAGSND010000008">
    <property type="protein sequence ID" value="MBR0598765.1"/>
    <property type="molecule type" value="Genomic_DNA"/>
</dbReference>
<comment type="similarity">
    <text evidence="1">Belongs to the UPF0210 family.</text>
</comment>
<dbReference type="CDD" id="cd08025">
    <property type="entry name" value="RNR_PFL_like_DUF711"/>
    <property type="match status" value="1"/>
</dbReference>
<evidence type="ECO:0000313" key="3">
    <source>
        <dbReference type="Proteomes" id="UP000675664"/>
    </source>
</evidence>
<gene>
    <name evidence="2" type="ORF">KCX82_12815</name>
</gene>
<evidence type="ECO:0000313" key="2">
    <source>
        <dbReference type="EMBL" id="MBR0598765.1"/>
    </source>
</evidence>
<name>A0A8J8B3X4_9FIRM</name>
<dbReference type="Proteomes" id="UP000675664">
    <property type="component" value="Unassembled WGS sequence"/>
</dbReference>
<keyword evidence="3" id="KW-1185">Reference proteome</keyword>
<comment type="subunit">
    <text evidence="1">Homodimer.</text>
</comment>
<dbReference type="InterPro" id="IPR007841">
    <property type="entry name" value="UPF0210"/>
</dbReference>
<sequence>MLNMTDIMETITMIQDENLDIRTITMGISLLDCCDSDIDKSCEKVYEKIYRCAKDLVKTGCDIEQKYGIPIINKRIAVTPIAMLVGASGGDPVKYARTLEKVANDVGVNFIGGFSALVHKGFSPGDRELIEAIPRALACTEHVCASVNIGSTKSGINMDAVRTMGKVVKEAAELTAHEQCIGAAKLVVFCNAPEDNPFMAGAFHGPGEPDCVINVGVSGPGVVRAALAKAGDDCDLTQVADIIKRTAFKITRMGQLVGSEASKRLGVPFGIVDLSLAPTPAIGDSVAYILEEIGLESCGAHGTTAALALLNDAVKKGGVMASSNVGGLSGAFIPVTEDAGMINAARSGALSIEKLEAMTAVCSVGLDMIVIPGDTSADIISAIIADEAAIGMINSKTTAVRVIPAIGKGEGEELEFGGLLGNGPVMKVNRNSPAKLIRRGGRIPAPIQSLKN</sequence>
<proteinExistence type="inferred from homology"/>
<organism evidence="2 3">
    <name type="scientific">Sinanaerobacter chloroacetimidivorans</name>
    <dbReference type="NCBI Taxonomy" id="2818044"/>
    <lineage>
        <taxon>Bacteria</taxon>
        <taxon>Bacillati</taxon>
        <taxon>Bacillota</taxon>
        <taxon>Clostridia</taxon>
        <taxon>Peptostreptococcales</taxon>
        <taxon>Anaerovoracaceae</taxon>
        <taxon>Sinanaerobacter</taxon>
    </lineage>
</organism>
<dbReference type="PANTHER" id="PTHR37560:SF1">
    <property type="entry name" value="UPF0210 PROTEIN MJ1665"/>
    <property type="match status" value="1"/>
</dbReference>
<dbReference type="SUPFAM" id="SSF51998">
    <property type="entry name" value="PFL-like glycyl radical enzymes"/>
    <property type="match status" value="1"/>
</dbReference>
<dbReference type="HAMAP" id="MF_01221">
    <property type="entry name" value="UPF0210"/>
    <property type="match status" value="1"/>
</dbReference>